<comment type="caution">
    <text evidence="1">The sequence shown here is derived from an EMBL/GenBank/DDBJ whole genome shotgun (WGS) entry which is preliminary data.</text>
</comment>
<accession>A0ACC1A6P6</accession>
<evidence type="ECO:0000313" key="1">
    <source>
        <dbReference type="EMBL" id="KAJ0081851.1"/>
    </source>
</evidence>
<dbReference type="Proteomes" id="UP001164250">
    <property type="component" value="Chromosome 12"/>
</dbReference>
<proteinExistence type="predicted"/>
<organism evidence="1 2">
    <name type="scientific">Pistacia atlantica</name>
    <dbReference type="NCBI Taxonomy" id="434234"/>
    <lineage>
        <taxon>Eukaryota</taxon>
        <taxon>Viridiplantae</taxon>
        <taxon>Streptophyta</taxon>
        <taxon>Embryophyta</taxon>
        <taxon>Tracheophyta</taxon>
        <taxon>Spermatophyta</taxon>
        <taxon>Magnoliopsida</taxon>
        <taxon>eudicotyledons</taxon>
        <taxon>Gunneridae</taxon>
        <taxon>Pentapetalae</taxon>
        <taxon>rosids</taxon>
        <taxon>malvids</taxon>
        <taxon>Sapindales</taxon>
        <taxon>Anacardiaceae</taxon>
        <taxon>Pistacia</taxon>
    </lineage>
</organism>
<dbReference type="EMBL" id="CM047908">
    <property type="protein sequence ID" value="KAJ0081851.1"/>
    <property type="molecule type" value="Genomic_DNA"/>
</dbReference>
<evidence type="ECO:0000313" key="2">
    <source>
        <dbReference type="Proteomes" id="UP001164250"/>
    </source>
</evidence>
<keyword evidence="2" id="KW-1185">Reference proteome</keyword>
<gene>
    <name evidence="1" type="ORF">Patl1_12036</name>
</gene>
<protein>
    <submittedName>
        <fullName evidence="1">Uncharacterized protein</fullName>
    </submittedName>
</protein>
<sequence>MQHAMLLLESNFPFVKVVGAHEVARFVTDDERRMNIVEIGGAQELVYMLGDAENYDIRIGALKALAALSGSDEAVGALHRAGAISVIKSTPRSSDGAILFLGPLQNPLRLKLRNTSQAY</sequence>
<reference evidence="2" key="1">
    <citation type="journal article" date="2023" name="G3 (Bethesda)">
        <title>Genome assembly and association tests identify interacting loci associated with vigor, precocity, and sex in interspecific pistachio rootstocks.</title>
        <authorList>
            <person name="Palmer W."/>
            <person name="Jacygrad E."/>
            <person name="Sagayaradj S."/>
            <person name="Cavanaugh K."/>
            <person name="Han R."/>
            <person name="Bertier L."/>
            <person name="Beede B."/>
            <person name="Kafkas S."/>
            <person name="Golino D."/>
            <person name="Preece J."/>
            <person name="Michelmore R."/>
        </authorList>
    </citation>
    <scope>NUCLEOTIDE SEQUENCE [LARGE SCALE GENOMIC DNA]</scope>
</reference>
<name>A0ACC1A6P6_9ROSI</name>